<dbReference type="AlphaFoldDB" id="A0A1R4KGB1"/>
<dbReference type="Proteomes" id="UP000196320">
    <property type="component" value="Unassembled WGS sequence"/>
</dbReference>
<accession>A0A1R4KGB1</accession>
<feature type="compositionally biased region" description="Basic and acidic residues" evidence="1">
    <location>
        <begin position="29"/>
        <end position="48"/>
    </location>
</feature>
<evidence type="ECO:0000313" key="3">
    <source>
        <dbReference type="Proteomes" id="UP000196320"/>
    </source>
</evidence>
<protein>
    <submittedName>
        <fullName evidence="2">Uncharacterized protein</fullName>
    </submittedName>
</protein>
<reference evidence="2 3" key="1">
    <citation type="submission" date="2017-02" db="EMBL/GenBank/DDBJ databases">
        <authorList>
            <person name="Peterson S.W."/>
        </authorList>
    </citation>
    <scope>NUCLEOTIDE SEQUENCE [LARGE SCALE GENOMIC DNA]</scope>
    <source>
        <strain evidence="2 3">B Mb 05.01</strain>
    </source>
</reference>
<gene>
    <name evidence="2" type="ORF">FM104_12575</name>
</gene>
<name>A0A1R4KGB1_9MICO</name>
<evidence type="ECO:0000313" key="2">
    <source>
        <dbReference type="EMBL" id="SJN43339.1"/>
    </source>
</evidence>
<feature type="region of interest" description="Disordered" evidence="1">
    <location>
        <begin position="17"/>
        <end position="48"/>
    </location>
</feature>
<dbReference type="RefSeq" id="WP_087132579.1">
    <property type="nucleotide sequence ID" value="NZ_FUKO01000033.1"/>
</dbReference>
<keyword evidence="3" id="KW-1185">Reference proteome</keyword>
<dbReference type="EMBL" id="FUKO01000033">
    <property type="protein sequence ID" value="SJN43339.1"/>
    <property type="molecule type" value="Genomic_DNA"/>
</dbReference>
<organism evidence="2 3">
    <name type="scientific">Microbacterium esteraromaticum</name>
    <dbReference type="NCBI Taxonomy" id="57043"/>
    <lineage>
        <taxon>Bacteria</taxon>
        <taxon>Bacillati</taxon>
        <taxon>Actinomycetota</taxon>
        <taxon>Actinomycetes</taxon>
        <taxon>Micrococcales</taxon>
        <taxon>Microbacteriaceae</taxon>
        <taxon>Microbacterium</taxon>
    </lineage>
</organism>
<evidence type="ECO:0000256" key="1">
    <source>
        <dbReference type="SAM" id="MobiDB-lite"/>
    </source>
</evidence>
<sequence>MSLQDLTDLRELAAEARAHGHRVAISPDAADRIADELSRADRTDPDPHASAEWAELVEATHAFGFAIGRLDAARTAYARRFPVSRKGADNQPGSRDA</sequence>
<proteinExistence type="predicted"/>